<name>A0A3E1P5W8_9BACT</name>
<dbReference type="Proteomes" id="UP000261174">
    <property type="component" value="Unassembled WGS sequence"/>
</dbReference>
<dbReference type="AlphaFoldDB" id="A0A3E1P5W8"/>
<evidence type="ECO:0000313" key="1">
    <source>
        <dbReference type="EMBL" id="RFM35547.1"/>
    </source>
</evidence>
<protein>
    <submittedName>
        <fullName evidence="1">Uncharacterized protein</fullName>
    </submittedName>
</protein>
<comment type="caution">
    <text evidence="1">The sequence shown here is derived from an EMBL/GenBank/DDBJ whole genome shotgun (WGS) entry which is preliminary data.</text>
</comment>
<dbReference type="EMBL" id="QTJV01000002">
    <property type="protein sequence ID" value="RFM35547.1"/>
    <property type="molecule type" value="Genomic_DNA"/>
</dbReference>
<accession>A0A3E1P5W8</accession>
<organism evidence="1 2">
    <name type="scientific">Chitinophaga silvisoli</name>
    <dbReference type="NCBI Taxonomy" id="2291814"/>
    <lineage>
        <taxon>Bacteria</taxon>
        <taxon>Pseudomonadati</taxon>
        <taxon>Bacteroidota</taxon>
        <taxon>Chitinophagia</taxon>
        <taxon>Chitinophagales</taxon>
        <taxon>Chitinophagaceae</taxon>
        <taxon>Chitinophaga</taxon>
    </lineage>
</organism>
<keyword evidence="2" id="KW-1185">Reference proteome</keyword>
<proteinExistence type="predicted"/>
<gene>
    <name evidence="1" type="ORF">DXN04_09180</name>
</gene>
<sequence length="105" mass="12267">MEKAPFYYLLKASNLFAFINYFPVFPPGKRPFGQQDKVWLSFTFNALCLLVGSQPELQGHLCTLFKVPFLFTEISEALIIISTGSQGRSHFWRKSSYWRWLHKSN</sequence>
<evidence type="ECO:0000313" key="2">
    <source>
        <dbReference type="Proteomes" id="UP000261174"/>
    </source>
</evidence>
<reference evidence="1 2" key="1">
    <citation type="submission" date="2018-08" db="EMBL/GenBank/DDBJ databases">
        <title>Chitinophaga sp. K20C18050901, a novel bacterium isolated from forest soil.</title>
        <authorList>
            <person name="Wang C."/>
        </authorList>
    </citation>
    <scope>NUCLEOTIDE SEQUENCE [LARGE SCALE GENOMIC DNA]</scope>
    <source>
        <strain evidence="1 2">K20C18050901</strain>
    </source>
</reference>